<dbReference type="Pfam" id="PF05056">
    <property type="entry name" value="DUF674"/>
    <property type="match status" value="2"/>
</dbReference>
<organism evidence="1 2">
    <name type="scientific">Heracleum sosnowskyi</name>
    <dbReference type="NCBI Taxonomy" id="360622"/>
    <lineage>
        <taxon>Eukaryota</taxon>
        <taxon>Viridiplantae</taxon>
        <taxon>Streptophyta</taxon>
        <taxon>Embryophyta</taxon>
        <taxon>Tracheophyta</taxon>
        <taxon>Spermatophyta</taxon>
        <taxon>Magnoliopsida</taxon>
        <taxon>eudicotyledons</taxon>
        <taxon>Gunneridae</taxon>
        <taxon>Pentapetalae</taxon>
        <taxon>asterids</taxon>
        <taxon>campanulids</taxon>
        <taxon>Apiales</taxon>
        <taxon>Apiaceae</taxon>
        <taxon>Apioideae</taxon>
        <taxon>apioid superclade</taxon>
        <taxon>Tordylieae</taxon>
        <taxon>Tordyliinae</taxon>
        <taxon>Heracleum</taxon>
    </lineage>
</organism>
<gene>
    <name evidence="1" type="ORF">POM88_024228</name>
</gene>
<keyword evidence="2" id="KW-1185">Reference proteome</keyword>
<reference evidence="1" key="1">
    <citation type="submission" date="2023-02" db="EMBL/GenBank/DDBJ databases">
        <title>Genome of toxic invasive species Heracleum sosnowskyi carries increased number of genes despite the absence of recent whole-genome duplications.</title>
        <authorList>
            <person name="Schelkunov M."/>
            <person name="Shtratnikova V."/>
            <person name="Makarenko M."/>
            <person name="Klepikova A."/>
            <person name="Omelchenko D."/>
            <person name="Novikova G."/>
            <person name="Obukhova E."/>
            <person name="Bogdanov V."/>
            <person name="Penin A."/>
            <person name="Logacheva M."/>
        </authorList>
    </citation>
    <scope>NUCLEOTIDE SEQUENCE</scope>
    <source>
        <strain evidence="1">Hsosn_3</strain>
        <tissue evidence="1">Leaf</tissue>
    </source>
</reference>
<protein>
    <recommendedName>
        <fullName evidence="3">DUF674 family protein</fullName>
    </recommendedName>
</protein>
<dbReference type="InterPro" id="IPR007750">
    <property type="entry name" value="DUF674"/>
</dbReference>
<dbReference type="PANTHER" id="PTHR33103">
    <property type="entry name" value="OS01G0153900 PROTEIN"/>
    <property type="match status" value="1"/>
</dbReference>
<reference evidence="1" key="2">
    <citation type="submission" date="2023-05" db="EMBL/GenBank/DDBJ databases">
        <authorList>
            <person name="Schelkunov M.I."/>
        </authorList>
    </citation>
    <scope>NUCLEOTIDE SEQUENCE</scope>
    <source>
        <strain evidence="1">Hsosn_3</strain>
        <tissue evidence="1">Leaf</tissue>
    </source>
</reference>
<sequence length="401" mass="43892">MEQTQQKVSVRALVDKEKNKVVFVEAGGDFVDILLSFLTLPMATIIRLIKACPDGPPDQVKVGSLNTLYQSVVNVEPKYLSSDQCKDLLITPKNLREDMCKRLKINVENTEPLRYFLCRNCCSGLSTKENTRCSCGKLMNWKIGVNEDSNNATGEYEGIFVSESASFIITDDLCIKENSVGESLSIINNLGIKDMKKVDSLSISFGFKEITYLLKLSLISKTPMTDLVVGNIGLSDMKNSGLGIALSNSGLSTCKAMTIRLMVQKSVKKVLFALVEEDFVDFLFSILGIPLGSVLLLSGYNSNPGTLDKLYGSIDVLKALQHPPIPRGGFVLKPAKFMVTDDLVVTPLTSTSSISALDLLKVPISDVQQTPVPIGPKEALRILKACVYSTSVLTDFYFNKS</sequence>
<comment type="caution">
    <text evidence="1">The sequence shown here is derived from an EMBL/GenBank/DDBJ whole genome shotgun (WGS) entry which is preliminary data.</text>
</comment>
<evidence type="ECO:0000313" key="2">
    <source>
        <dbReference type="Proteomes" id="UP001237642"/>
    </source>
</evidence>
<dbReference type="PANTHER" id="PTHR33103:SF27">
    <property type="entry name" value="OS04G0594700 PROTEIN"/>
    <property type="match status" value="1"/>
</dbReference>
<evidence type="ECO:0008006" key="3">
    <source>
        <dbReference type="Google" id="ProtNLM"/>
    </source>
</evidence>
<dbReference type="AlphaFoldDB" id="A0AAD8I1L5"/>
<accession>A0AAD8I1L5</accession>
<evidence type="ECO:0000313" key="1">
    <source>
        <dbReference type="EMBL" id="KAK1377484.1"/>
    </source>
</evidence>
<proteinExistence type="predicted"/>
<dbReference type="EMBL" id="JAUIZM010000006">
    <property type="protein sequence ID" value="KAK1377484.1"/>
    <property type="molecule type" value="Genomic_DNA"/>
</dbReference>
<name>A0AAD8I1L5_9APIA</name>
<dbReference type="Proteomes" id="UP001237642">
    <property type="component" value="Unassembled WGS sequence"/>
</dbReference>